<accession>A0A2P6TI24</accession>
<reference evidence="1 2" key="1">
    <citation type="journal article" date="2018" name="Plant J.">
        <title>Genome sequences of Chlorella sorokiniana UTEX 1602 and Micractinium conductrix SAG 241.80: implications to maltose excretion by a green alga.</title>
        <authorList>
            <person name="Arriola M.B."/>
            <person name="Velmurugan N."/>
            <person name="Zhang Y."/>
            <person name="Plunkett M.H."/>
            <person name="Hondzo H."/>
            <person name="Barney B.M."/>
        </authorList>
    </citation>
    <scope>NUCLEOTIDE SEQUENCE [LARGE SCALE GENOMIC DNA]</scope>
    <source>
        <strain evidence="2">UTEX 1602</strain>
    </source>
</reference>
<dbReference type="AlphaFoldDB" id="A0A2P6TI24"/>
<evidence type="ECO:0000313" key="1">
    <source>
        <dbReference type="EMBL" id="PRW33938.1"/>
    </source>
</evidence>
<evidence type="ECO:0000313" key="2">
    <source>
        <dbReference type="Proteomes" id="UP000239899"/>
    </source>
</evidence>
<keyword evidence="1" id="KW-0808">Transferase</keyword>
<organism evidence="1 2">
    <name type="scientific">Chlorella sorokiniana</name>
    <name type="common">Freshwater green alga</name>
    <dbReference type="NCBI Taxonomy" id="3076"/>
    <lineage>
        <taxon>Eukaryota</taxon>
        <taxon>Viridiplantae</taxon>
        <taxon>Chlorophyta</taxon>
        <taxon>core chlorophytes</taxon>
        <taxon>Trebouxiophyceae</taxon>
        <taxon>Chlorellales</taxon>
        <taxon>Chlorellaceae</taxon>
        <taxon>Chlorella clade</taxon>
        <taxon>Chlorella</taxon>
    </lineage>
</organism>
<name>A0A2P6TI24_CHLSO</name>
<protein>
    <submittedName>
        <fullName evidence="1">Glycosyl transferase family 1</fullName>
    </submittedName>
</protein>
<proteinExistence type="predicted"/>
<dbReference type="EMBL" id="LHPG02000015">
    <property type="protein sequence ID" value="PRW33938.1"/>
    <property type="molecule type" value="Genomic_DNA"/>
</dbReference>
<gene>
    <name evidence="1" type="ORF">C2E21_7217</name>
</gene>
<dbReference type="Proteomes" id="UP000239899">
    <property type="component" value="Unassembled WGS sequence"/>
</dbReference>
<sequence>MGEQLQPGAGGASVESVIEKVRALPTSLAARIGATAEALSLLDSCTQFPTDSRLVAQAVRGASLLGRVQRDTARAAPLCVLVDMAALQRRPGALAACLRWLLGLPNLRALRFADGGKGSMLSEEELALLLQLVAVHPEAAGSLHHIGIATEELVRQFDAGVLMPFPRLRSLRLRWFWSADLANLPHSVHSVELLLPGNSLAASLVDMWLAAGQPEEEAVAEINELYQQLGWVQPLISVPAHHLTKLHIEADGLPLRLSTSQLFGAAAAVQLIEASRLQLPLPLPNSSLPCISSLS</sequence>
<comment type="caution">
    <text evidence="1">The sequence shown here is derived from an EMBL/GenBank/DDBJ whole genome shotgun (WGS) entry which is preliminary data.</text>
</comment>
<dbReference type="GO" id="GO:0016740">
    <property type="term" value="F:transferase activity"/>
    <property type="evidence" value="ECO:0007669"/>
    <property type="project" value="UniProtKB-KW"/>
</dbReference>
<keyword evidence="2" id="KW-1185">Reference proteome</keyword>